<dbReference type="AlphaFoldDB" id="A0A1G7YXV1"/>
<dbReference type="PANTHER" id="PTHR32089:SF119">
    <property type="entry name" value="METHYL-ACCEPTING CHEMOTAXIS PROTEIN CTPL"/>
    <property type="match status" value="1"/>
</dbReference>
<dbReference type="PROSITE" id="PS51753">
    <property type="entry name" value="HBM"/>
    <property type="match status" value="1"/>
</dbReference>
<evidence type="ECO:0000256" key="1">
    <source>
        <dbReference type="ARBA" id="ARBA00004141"/>
    </source>
</evidence>
<evidence type="ECO:0000259" key="10">
    <source>
        <dbReference type="PROSITE" id="PS50885"/>
    </source>
</evidence>
<name>A0A1G7YXV1_9VIBR</name>
<dbReference type="STRING" id="861298.SAMN04488136_106112"/>
<dbReference type="CDD" id="cd11386">
    <property type="entry name" value="MCP_signal"/>
    <property type="match status" value="1"/>
</dbReference>
<evidence type="ECO:0000256" key="5">
    <source>
        <dbReference type="ARBA" id="ARBA00023224"/>
    </source>
</evidence>
<protein>
    <submittedName>
        <fullName evidence="12">Methyl-accepting chemotaxis protein</fullName>
    </submittedName>
</protein>
<dbReference type="PANTHER" id="PTHR32089">
    <property type="entry name" value="METHYL-ACCEPTING CHEMOTAXIS PROTEIN MCPB"/>
    <property type="match status" value="1"/>
</dbReference>
<reference evidence="12 13" key="1">
    <citation type="submission" date="2016-10" db="EMBL/GenBank/DDBJ databases">
        <authorList>
            <person name="de Groot N.N."/>
        </authorList>
    </citation>
    <scope>NUCLEOTIDE SEQUENCE [LARGE SCALE GENOMIC DNA]</scope>
    <source>
        <strain evidence="12 13">CGMCC 1.10228</strain>
    </source>
</reference>
<dbReference type="SMART" id="SM00304">
    <property type="entry name" value="HAMP"/>
    <property type="match status" value="1"/>
</dbReference>
<feature type="domain" description="HBM" evidence="11">
    <location>
        <begin position="45"/>
        <end position="286"/>
    </location>
</feature>
<dbReference type="Pfam" id="PF00015">
    <property type="entry name" value="MCPsignal"/>
    <property type="match status" value="1"/>
</dbReference>
<dbReference type="PROSITE" id="PS50885">
    <property type="entry name" value="HAMP"/>
    <property type="match status" value="1"/>
</dbReference>
<organism evidence="12 13">
    <name type="scientific">Vibrio xiamenensis</name>
    <dbReference type="NCBI Taxonomy" id="861298"/>
    <lineage>
        <taxon>Bacteria</taxon>
        <taxon>Pseudomonadati</taxon>
        <taxon>Pseudomonadota</taxon>
        <taxon>Gammaproteobacteria</taxon>
        <taxon>Vibrionales</taxon>
        <taxon>Vibrionaceae</taxon>
        <taxon>Vibrio</taxon>
    </lineage>
</organism>
<evidence type="ECO:0000256" key="2">
    <source>
        <dbReference type="ARBA" id="ARBA00022692"/>
    </source>
</evidence>
<dbReference type="Gene3D" id="1.10.287.950">
    <property type="entry name" value="Methyl-accepting chemotaxis protein"/>
    <property type="match status" value="1"/>
</dbReference>
<dbReference type="Proteomes" id="UP000198854">
    <property type="component" value="Unassembled WGS sequence"/>
</dbReference>
<gene>
    <name evidence="12" type="ORF">SAMN04488136_106112</name>
</gene>
<proteinExistence type="inferred from homology"/>
<dbReference type="InterPro" id="IPR004089">
    <property type="entry name" value="MCPsignal_dom"/>
</dbReference>
<dbReference type="FunFam" id="1.10.287.950:FF:000001">
    <property type="entry name" value="Methyl-accepting chemotaxis sensory transducer"/>
    <property type="match status" value="1"/>
</dbReference>
<feature type="domain" description="Methyl-accepting transducer" evidence="9">
    <location>
        <begin position="377"/>
        <end position="613"/>
    </location>
</feature>
<keyword evidence="5 7" id="KW-0807">Transducer</keyword>
<evidence type="ECO:0000256" key="8">
    <source>
        <dbReference type="SAM" id="Phobius"/>
    </source>
</evidence>
<dbReference type="GO" id="GO:0006935">
    <property type="term" value="P:chemotaxis"/>
    <property type="evidence" value="ECO:0007669"/>
    <property type="project" value="UniProtKB-ARBA"/>
</dbReference>
<keyword evidence="2 8" id="KW-0812">Transmembrane</keyword>
<comment type="similarity">
    <text evidence="6">Belongs to the methyl-accepting chemotaxis (MCP) protein family.</text>
</comment>
<dbReference type="Pfam" id="PF12729">
    <property type="entry name" value="4HB_MCP_1"/>
    <property type="match status" value="1"/>
</dbReference>
<dbReference type="SMART" id="SM01358">
    <property type="entry name" value="HBM"/>
    <property type="match status" value="1"/>
</dbReference>
<comment type="subcellular location">
    <subcellularLocation>
        <location evidence="1">Membrane</location>
        <topology evidence="1">Multi-pass membrane protein</topology>
    </subcellularLocation>
</comment>
<keyword evidence="13" id="KW-1185">Reference proteome</keyword>
<evidence type="ECO:0000313" key="13">
    <source>
        <dbReference type="Proteomes" id="UP000198854"/>
    </source>
</evidence>
<dbReference type="GO" id="GO:0016020">
    <property type="term" value="C:membrane"/>
    <property type="evidence" value="ECO:0007669"/>
    <property type="project" value="UniProtKB-SubCell"/>
</dbReference>
<dbReference type="InterPro" id="IPR003660">
    <property type="entry name" value="HAMP_dom"/>
</dbReference>
<keyword evidence="3 8" id="KW-1133">Transmembrane helix</keyword>
<sequence>MFRNLKLGSKIGLGFGVVLALLSVVLGVGLYALERANEGITDYRSLARETNLSGRLQANMLMIRMNVKDYLINQSDQNLQQYNDYLTKMRGFLEQSKSMVHDPERAAKIADVDKAVMEYQNAFTQVTDLINQRNQVYSSRLVPAGETMRSQLDSIIQSAYRDGDVQASYQASHVQETMLIGRLNVVKFLQTNLDSDFDKAIYNMETDLKGDISELDRHLQNPERRTLLREFVSAYQDYVKAMHDIHSLIVTRNDIIHNTLDVVGPKVAQNVEDMKLSVMKEQDTLGPELKATTEQSINLTLTLSVVAIAAGILAAYSLTKSITGPIRQAVDAANQLAKGDLSISIQSTSKDETGQLLQAVQNTATNLKQMIATISSASSELASSSEELAVVTEKTSQGIGQQETETEMVATAMNEMATTVHDVADNAAKASEAANQADREANSGSAVIKQTISSINSLTASVNDSSQKLDEVQQQVLNIGSILQVIREIAEQTNLLALNAAIEAARAGEQGRGFAVVADEVRSLAERTQGSTSEIQSIIEQLQVGTKSTVDAMNQGKTEADNCVEQANKASAALAAITHAISVINDMNMQIASASEQQSTVAEDINKSVANVRMVAEENAIASNQTSSSSAEIARLAVDLGQLVSQFRV</sequence>
<evidence type="ECO:0000256" key="6">
    <source>
        <dbReference type="ARBA" id="ARBA00029447"/>
    </source>
</evidence>
<evidence type="ECO:0000259" key="11">
    <source>
        <dbReference type="PROSITE" id="PS51753"/>
    </source>
</evidence>
<dbReference type="PROSITE" id="PS50111">
    <property type="entry name" value="CHEMOTAXIS_TRANSDUC_2"/>
    <property type="match status" value="1"/>
</dbReference>
<feature type="domain" description="HAMP" evidence="10">
    <location>
        <begin position="320"/>
        <end position="372"/>
    </location>
</feature>
<evidence type="ECO:0000256" key="7">
    <source>
        <dbReference type="PROSITE-ProRule" id="PRU00284"/>
    </source>
</evidence>
<accession>A0A1G7YXV1</accession>
<dbReference type="EMBL" id="FNDD01000006">
    <property type="protein sequence ID" value="SDH01254.1"/>
    <property type="molecule type" value="Genomic_DNA"/>
</dbReference>
<evidence type="ECO:0000256" key="3">
    <source>
        <dbReference type="ARBA" id="ARBA00022989"/>
    </source>
</evidence>
<dbReference type="InterPro" id="IPR032255">
    <property type="entry name" value="HBM"/>
</dbReference>
<dbReference type="SUPFAM" id="SSF58104">
    <property type="entry name" value="Methyl-accepting chemotaxis protein (MCP) signaling domain"/>
    <property type="match status" value="1"/>
</dbReference>
<dbReference type="InterPro" id="IPR024478">
    <property type="entry name" value="HlyB_4HB_MCP"/>
</dbReference>
<evidence type="ECO:0000313" key="12">
    <source>
        <dbReference type="EMBL" id="SDH01254.1"/>
    </source>
</evidence>
<evidence type="ECO:0000256" key="4">
    <source>
        <dbReference type="ARBA" id="ARBA00023136"/>
    </source>
</evidence>
<evidence type="ECO:0000259" key="9">
    <source>
        <dbReference type="PROSITE" id="PS50111"/>
    </source>
</evidence>
<dbReference type="CDD" id="cd06225">
    <property type="entry name" value="HAMP"/>
    <property type="match status" value="1"/>
</dbReference>
<dbReference type="SMART" id="SM00283">
    <property type="entry name" value="MA"/>
    <property type="match status" value="1"/>
</dbReference>
<feature type="transmembrane region" description="Helical" evidence="8">
    <location>
        <begin position="297"/>
        <end position="318"/>
    </location>
</feature>
<dbReference type="GO" id="GO:0007165">
    <property type="term" value="P:signal transduction"/>
    <property type="evidence" value="ECO:0007669"/>
    <property type="project" value="UniProtKB-KW"/>
</dbReference>
<dbReference type="Pfam" id="PF00672">
    <property type="entry name" value="HAMP"/>
    <property type="match status" value="1"/>
</dbReference>
<keyword evidence="4 8" id="KW-0472">Membrane</keyword>